<dbReference type="Proteomes" id="UP000030764">
    <property type="component" value="Unassembled WGS sequence"/>
</dbReference>
<organism evidence="1 2">
    <name type="scientific">Trichuris suis</name>
    <name type="common">pig whipworm</name>
    <dbReference type="NCBI Taxonomy" id="68888"/>
    <lineage>
        <taxon>Eukaryota</taxon>
        <taxon>Metazoa</taxon>
        <taxon>Ecdysozoa</taxon>
        <taxon>Nematoda</taxon>
        <taxon>Enoplea</taxon>
        <taxon>Dorylaimia</taxon>
        <taxon>Trichinellida</taxon>
        <taxon>Trichuridae</taxon>
        <taxon>Trichuris</taxon>
    </lineage>
</organism>
<feature type="non-terminal residue" evidence="1">
    <location>
        <position position="583"/>
    </location>
</feature>
<reference evidence="1 2" key="1">
    <citation type="journal article" date="2014" name="Nat. Genet.">
        <title>Genome and transcriptome of the porcine whipworm Trichuris suis.</title>
        <authorList>
            <person name="Jex A.R."/>
            <person name="Nejsum P."/>
            <person name="Schwarz E.M."/>
            <person name="Hu L."/>
            <person name="Young N.D."/>
            <person name="Hall R.S."/>
            <person name="Korhonen P.K."/>
            <person name="Liao S."/>
            <person name="Thamsborg S."/>
            <person name="Xia J."/>
            <person name="Xu P."/>
            <person name="Wang S."/>
            <person name="Scheerlinck J.P."/>
            <person name="Hofmann A."/>
            <person name="Sternberg P.W."/>
            <person name="Wang J."/>
            <person name="Gasser R.B."/>
        </authorList>
    </citation>
    <scope>NUCLEOTIDE SEQUENCE [LARGE SCALE GENOMIC DNA]</scope>
    <source>
        <strain evidence="1">DCEP-RM93M</strain>
    </source>
</reference>
<name>A0A085LVP2_9BILA</name>
<evidence type="ECO:0008006" key="3">
    <source>
        <dbReference type="Google" id="ProtNLM"/>
    </source>
</evidence>
<keyword evidence="2" id="KW-1185">Reference proteome</keyword>
<accession>A0A085LVP2</accession>
<proteinExistence type="predicted"/>
<dbReference type="InterPro" id="IPR012337">
    <property type="entry name" value="RNaseH-like_sf"/>
</dbReference>
<dbReference type="AlphaFoldDB" id="A0A085LVP2"/>
<dbReference type="PANTHER" id="PTHR45913:SF22">
    <property type="entry name" value="SCAN BOX DOMAIN-CONTAINING PROTEIN"/>
    <property type="match status" value="1"/>
</dbReference>
<gene>
    <name evidence="1" type="ORF">M513_10086</name>
</gene>
<protein>
    <recommendedName>
        <fullName evidence="3">DUF4371 domain-containing protein</fullName>
    </recommendedName>
</protein>
<dbReference type="SUPFAM" id="SSF53098">
    <property type="entry name" value="Ribonuclease H-like"/>
    <property type="match status" value="1"/>
</dbReference>
<dbReference type="EMBL" id="KL363279">
    <property type="protein sequence ID" value="KFD49038.1"/>
    <property type="molecule type" value="Genomic_DNA"/>
</dbReference>
<evidence type="ECO:0000313" key="2">
    <source>
        <dbReference type="Proteomes" id="UP000030764"/>
    </source>
</evidence>
<dbReference type="PANTHER" id="PTHR45913">
    <property type="entry name" value="EPM2A-INTERACTING PROTEIN 1"/>
    <property type="match status" value="1"/>
</dbReference>
<sequence length="583" mass="67685">SSCRTNQVHERSRCRAIQVDERFRLTHRSKRKWRQYSSDYLKYGFIIAPNNKQLPMCLLSNRVFSNESMKPSRLKEHLEKIRPDKGGKDQSPKGNAYSSDYLKYGFITVPNNKQLLMCLLCNRVFLNESMKPSRLKEYLAKIHPDKAGKDFNYFKSLREKFEKRPTLSNMFSTRTNGWMDGLRASFNISLMIARSGKAHTIGEELFLPVISEGLHTILHMPAAETIKSIPLSNNTVQRPIDKMGEDLEETLCNFLKIRFAHAETPRTAFTSYASRELRNIKMRGRVNEKPRIRMSYCTKFSLQLDELSLHGNEALLLAYVRFIKDENFAQEFLFARELVTDSKGKSIFQVVEGYFREKEVPLANVISVATDGAPLIVGCQRGFISYLKKVVPNVLAIRCVIHRQHLVAKCLSEPLHRSLQLVITAVNRIKSRPLSDRLFRQLCEENGEDFHRLLFHTEVRWLSKGTCLSRFYNLYASVLEFFEKEDASLCANLKKFEGDIAYMADLYTKFNEMNLQLQGEDLNLIKTKSRVRFQAPIFQKQSPRGIRSKGRINEQNVEVYWRHLQFVAERHENIVSQVLLVDL</sequence>
<feature type="non-terminal residue" evidence="1">
    <location>
        <position position="1"/>
    </location>
</feature>
<evidence type="ECO:0000313" key="1">
    <source>
        <dbReference type="EMBL" id="KFD49038.1"/>
    </source>
</evidence>